<accession>A0A2L0V011</accession>
<dbReference type="KEGG" id="vg:40088359"/>
<dbReference type="RefSeq" id="YP_009612021.1">
    <property type="nucleotide sequence ID" value="NC_042013.1"/>
</dbReference>
<keyword evidence="2" id="KW-1185">Reference proteome</keyword>
<dbReference type="Proteomes" id="UP000223025">
    <property type="component" value="Segment"/>
</dbReference>
<evidence type="ECO:0000313" key="1">
    <source>
        <dbReference type="EMBL" id="AUZ95115.1"/>
    </source>
</evidence>
<name>A0A2L0V011_9CAUD</name>
<evidence type="ECO:0000313" key="2">
    <source>
        <dbReference type="Proteomes" id="UP000223025"/>
    </source>
</evidence>
<protein>
    <submittedName>
        <fullName evidence="1">Uncharacterized protein</fullName>
    </submittedName>
</protein>
<organism evidence="1 2">
    <name type="scientific">Agrobacterium phage Atu_ph07</name>
    <dbReference type="NCBI Taxonomy" id="2024264"/>
    <lineage>
        <taxon>Viruses</taxon>
        <taxon>Duplodnaviria</taxon>
        <taxon>Heunggongvirae</taxon>
        <taxon>Uroviricota</taxon>
        <taxon>Caudoviricetes</taxon>
        <taxon>Polybotosvirus</taxon>
        <taxon>Polybotosvirus Atuph07</taxon>
    </lineage>
</organism>
<dbReference type="GeneID" id="40088359"/>
<sequence length="70" mass="8076">MYFMHCPEDSYLYLSSANLSDFIPVSATFHREMDISLTYITLFGNVETIRYRSISSLSDILNKVKPAYAQ</sequence>
<reference evidence="1 2" key="1">
    <citation type="submission" date="2017-06" db="EMBL/GenBank/DDBJ databases">
        <authorList>
            <person name="Kim H.J."/>
            <person name="Triplett B.A."/>
        </authorList>
    </citation>
    <scope>NUCLEOTIDE SEQUENCE [LARGE SCALE GENOMIC DNA]</scope>
</reference>
<proteinExistence type="predicted"/>
<dbReference type="EMBL" id="MF403008">
    <property type="protein sequence ID" value="AUZ95115.1"/>
    <property type="molecule type" value="Genomic_DNA"/>
</dbReference>